<name>A0A0D0CZJ1_9AGAM</name>
<protein>
    <submittedName>
        <fullName evidence="2">Uncharacterized protein</fullName>
    </submittedName>
</protein>
<dbReference type="AlphaFoldDB" id="A0A0D0CZJ1"/>
<sequence>MDIAGDAGAGIGGSSVRGAGMGASSADDICGPLYIVAVAGIDQLLRVSDDVHGDTDGGIGVVDRMIVGPMCHRMSRLTADGMAMVFGGRDGDGECEGSAGPKSRSEAAVERSCSKGNPMLALLKSVADVATLATLRCVASHTLPKDTIPCSSTLMRASARVMSPRSSRFSTSMVSNRCMAAQCSSWDTSGFPLKLYAVPGISPILLGALTALVGGADWWWVGFTWFGDPDGLGSIPLIVAAATWLIYVVARFIWNDLQLVCGGGMRSLIPVLVDATLGLSWGLADGWVLMDIARLDEAAREGRCDLGAGASDGARDRVGWRACDADRPLVVPDCSHFFLRDRQVKHK</sequence>
<feature type="transmembrane region" description="Helical" evidence="1">
    <location>
        <begin position="195"/>
        <end position="220"/>
    </location>
</feature>
<keyword evidence="1" id="KW-0812">Transmembrane</keyword>
<proteinExistence type="predicted"/>
<gene>
    <name evidence="2" type="ORF">PAXRUDRAFT_21466</name>
</gene>
<evidence type="ECO:0000256" key="1">
    <source>
        <dbReference type="SAM" id="Phobius"/>
    </source>
</evidence>
<keyword evidence="3" id="KW-1185">Reference proteome</keyword>
<feature type="transmembrane region" description="Helical" evidence="1">
    <location>
        <begin position="232"/>
        <end position="250"/>
    </location>
</feature>
<dbReference type="InParanoid" id="A0A0D0CZJ1"/>
<evidence type="ECO:0000313" key="3">
    <source>
        <dbReference type="Proteomes" id="UP000054538"/>
    </source>
</evidence>
<evidence type="ECO:0000313" key="2">
    <source>
        <dbReference type="EMBL" id="KIK72889.1"/>
    </source>
</evidence>
<keyword evidence="1" id="KW-0472">Membrane</keyword>
<organism evidence="2 3">
    <name type="scientific">Paxillus rubicundulus Ve08.2h10</name>
    <dbReference type="NCBI Taxonomy" id="930991"/>
    <lineage>
        <taxon>Eukaryota</taxon>
        <taxon>Fungi</taxon>
        <taxon>Dikarya</taxon>
        <taxon>Basidiomycota</taxon>
        <taxon>Agaricomycotina</taxon>
        <taxon>Agaricomycetes</taxon>
        <taxon>Agaricomycetidae</taxon>
        <taxon>Boletales</taxon>
        <taxon>Paxilineae</taxon>
        <taxon>Paxillaceae</taxon>
        <taxon>Paxillus</taxon>
    </lineage>
</organism>
<reference evidence="3" key="2">
    <citation type="submission" date="2015-01" db="EMBL/GenBank/DDBJ databases">
        <title>Evolutionary Origins and Diversification of the Mycorrhizal Mutualists.</title>
        <authorList>
            <consortium name="DOE Joint Genome Institute"/>
            <consortium name="Mycorrhizal Genomics Consortium"/>
            <person name="Kohler A."/>
            <person name="Kuo A."/>
            <person name="Nagy L.G."/>
            <person name="Floudas D."/>
            <person name="Copeland A."/>
            <person name="Barry K.W."/>
            <person name="Cichocki N."/>
            <person name="Veneault-Fourrey C."/>
            <person name="LaButti K."/>
            <person name="Lindquist E.A."/>
            <person name="Lipzen A."/>
            <person name="Lundell T."/>
            <person name="Morin E."/>
            <person name="Murat C."/>
            <person name="Riley R."/>
            <person name="Ohm R."/>
            <person name="Sun H."/>
            <person name="Tunlid A."/>
            <person name="Henrissat B."/>
            <person name="Grigoriev I.V."/>
            <person name="Hibbett D.S."/>
            <person name="Martin F."/>
        </authorList>
    </citation>
    <scope>NUCLEOTIDE SEQUENCE [LARGE SCALE GENOMIC DNA]</scope>
    <source>
        <strain evidence="3">Ve08.2h10</strain>
    </source>
</reference>
<reference evidence="2 3" key="1">
    <citation type="submission" date="2014-04" db="EMBL/GenBank/DDBJ databases">
        <authorList>
            <consortium name="DOE Joint Genome Institute"/>
            <person name="Kuo A."/>
            <person name="Kohler A."/>
            <person name="Jargeat P."/>
            <person name="Nagy L.G."/>
            <person name="Floudas D."/>
            <person name="Copeland A."/>
            <person name="Barry K.W."/>
            <person name="Cichocki N."/>
            <person name="Veneault-Fourrey C."/>
            <person name="LaButti K."/>
            <person name="Lindquist E.A."/>
            <person name="Lipzen A."/>
            <person name="Lundell T."/>
            <person name="Morin E."/>
            <person name="Murat C."/>
            <person name="Sun H."/>
            <person name="Tunlid A."/>
            <person name="Henrissat B."/>
            <person name="Grigoriev I.V."/>
            <person name="Hibbett D.S."/>
            <person name="Martin F."/>
            <person name="Nordberg H.P."/>
            <person name="Cantor M.N."/>
            <person name="Hua S.X."/>
        </authorList>
    </citation>
    <scope>NUCLEOTIDE SEQUENCE [LARGE SCALE GENOMIC DNA]</scope>
    <source>
        <strain evidence="2 3">Ve08.2h10</strain>
    </source>
</reference>
<accession>A0A0D0CZJ1</accession>
<dbReference type="HOGENOM" id="CLU_799507_0_0_1"/>
<dbReference type="EMBL" id="KN830326">
    <property type="protein sequence ID" value="KIK72889.1"/>
    <property type="molecule type" value="Genomic_DNA"/>
</dbReference>
<dbReference type="Proteomes" id="UP000054538">
    <property type="component" value="Unassembled WGS sequence"/>
</dbReference>
<keyword evidence="1" id="KW-1133">Transmembrane helix</keyword>